<gene>
    <name evidence="1" type="ORF">COCHEDRAFT_1155022</name>
</gene>
<dbReference type="Proteomes" id="UP000016936">
    <property type="component" value="Unassembled WGS sequence"/>
</dbReference>
<dbReference type="OrthoDB" id="4948898at2759"/>
<dbReference type="SUPFAM" id="SSF56973">
    <property type="entry name" value="Aerolisin/ETX pore-forming domain"/>
    <property type="match status" value="1"/>
</dbReference>
<dbReference type="InterPro" id="IPR053237">
    <property type="entry name" value="Natterin_C"/>
</dbReference>
<dbReference type="HOGENOM" id="CLU_1180114_0_0_1"/>
<dbReference type="eggNOG" id="ENOG502S5KX">
    <property type="taxonomic scope" value="Eukaryota"/>
</dbReference>
<dbReference type="EMBL" id="KB445575">
    <property type="protein sequence ID" value="EMD92005.1"/>
    <property type="molecule type" value="Genomic_DNA"/>
</dbReference>
<dbReference type="Gene3D" id="2.80.10.50">
    <property type="match status" value="1"/>
</dbReference>
<protein>
    <submittedName>
        <fullName evidence="1">Uncharacterized protein</fullName>
    </submittedName>
</protein>
<sequence length="235" mass="26141">MSTFRLLALISTRQNGKLLRADQFRLYNPGTNGVVFSRTSEKPEFGTVSNKLRTFDDQCFTFEPEDMEMINIKYELENCVMGSTPPTSVFSQDTVNTTSVVQNPSLQFTVTTTQQSTFETESGIELGTLTKFSAGVPVIVETSVEMSTKLHENLSWGTMNSHSKIIQTNLVVAVPPHTAIRATATMTEFTSSLPFTARWKSVDTEKTIVARGIYKGVNSSNLRTNYYPIQKPKAP</sequence>
<reference evidence="1 2" key="1">
    <citation type="journal article" date="2012" name="PLoS Pathog.">
        <title>Diverse lifestyles and strategies of plant pathogenesis encoded in the genomes of eighteen Dothideomycetes fungi.</title>
        <authorList>
            <person name="Ohm R.A."/>
            <person name="Feau N."/>
            <person name="Henrissat B."/>
            <person name="Schoch C.L."/>
            <person name="Horwitz B.A."/>
            <person name="Barry K.W."/>
            <person name="Condon B.J."/>
            <person name="Copeland A.C."/>
            <person name="Dhillon B."/>
            <person name="Glaser F."/>
            <person name="Hesse C.N."/>
            <person name="Kosti I."/>
            <person name="LaButti K."/>
            <person name="Lindquist E.A."/>
            <person name="Lucas S."/>
            <person name="Salamov A.A."/>
            <person name="Bradshaw R.E."/>
            <person name="Ciuffetti L."/>
            <person name="Hamelin R.C."/>
            <person name="Kema G.H.J."/>
            <person name="Lawrence C."/>
            <person name="Scott J.A."/>
            <person name="Spatafora J.W."/>
            <person name="Turgeon B.G."/>
            <person name="de Wit P.J.G.M."/>
            <person name="Zhong S."/>
            <person name="Goodwin S.B."/>
            <person name="Grigoriev I.V."/>
        </authorList>
    </citation>
    <scope>NUCLEOTIDE SEQUENCE [LARGE SCALE GENOMIC DNA]</scope>
    <source>
        <strain evidence="2">C5 / ATCC 48332 / race O</strain>
    </source>
</reference>
<dbReference type="PANTHER" id="PTHR39244:SF5">
    <property type="entry name" value="NATTERIN-3-LIKE"/>
    <property type="match status" value="1"/>
</dbReference>
<accession>M2T347</accession>
<dbReference type="AlphaFoldDB" id="M2T347"/>
<reference evidence="2" key="2">
    <citation type="journal article" date="2013" name="PLoS Genet.">
        <title>Comparative genome structure, secondary metabolite, and effector coding capacity across Cochliobolus pathogens.</title>
        <authorList>
            <person name="Condon B.J."/>
            <person name="Leng Y."/>
            <person name="Wu D."/>
            <person name="Bushley K.E."/>
            <person name="Ohm R.A."/>
            <person name="Otillar R."/>
            <person name="Martin J."/>
            <person name="Schackwitz W."/>
            <person name="Grimwood J."/>
            <person name="MohdZainudin N."/>
            <person name="Xue C."/>
            <person name="Wang R."/>
            <person name="Manning V.A."/>
            <person name="Dhillon B."/>
            <person name="Tu Z.J."/>
            <person name="Steffenson B.J."/>
            <person name="Salamov A."/>
            <person name="Sun H."/>
            <person name="Lowry S."/>
            <person name="LaButti K."/>
            <person name="Han J."/>
            <person name="Copeland A."/>
            <person name="Lindquist E."/>
            <person name="Barry K."/>
            <person name="Schmutz J."/>
            <person name="Baker S.E."/>
            <person name="Ciuffetti L.M."/>
            <person name="Grigoriev I.V."/>
            <person name="Zhong S."/>
            <person name="Turgeon B.G."/>
        </authorList>
    </citation>
    <scope>NUCLEOTIDE SEQUENCE [LARGE SCALE GENOMIC DNA]</scope>
    <source>
        <strain evidence="2">C5 / ATCC 48332 / race O</strain>
    </source>
</reference>
<name>M2T347_COCH5</name>
<keyword evidence="2" id="KW-1185">Reference proteome</keyword>
<dbReference type="PANTHER" id="PTHR39244">
    <property type="entry name" value="NATTERIN-4"/>
    <property type="match status" value="1"/>
</dbReference>
<evidence type="ECO:0000313" key="2">
    <source>
        <dbReference type="Proteomes" id="UP000016936"/>
    </source>
</evidence>
<proteinExistence type="predicted"/>
<dbReference type="Gene3D" id="2.170.15.10">
    <property type="entry name" value="Proaerolysin, chain A, domain 3"/>
    <property type="match status" value="1"/>
</dbReference>
<evidence type="ECO:0000313" key="1">
    <source>
        <dbReference type="EMBL" id="EMD92005.1"/>
    </source>
</evidence>
<organism evidence="1 2">
    <name type="scientific">Cochliobolus heterostrophus (strain C5 / ATCC 48332 / race O)</name>
    <name type="common">Southern corn leaf blight fungus</name>
    <name type="synonym">Bipolaris maydis</name>
    <dbReference type="NCBI Taxonomy" id="701091"/>
    <lineage>
        <taxon>Eukaryota</taxon>
        <taxon>Fungi</taxon>
        <taxon>Dikarya</taxon>
        <taxon>Ascomycota</taxon>
        <taxon>Pezizomycotina</taxon>
        <taxon>Dothideomycetes</taxon>
        <taxon>Pleosporomycetidae</taxon>
        <taxon>Pleosporales</taxon>
        <taxon>Pleosporineae</taxon>
        <taxon>Pleosporaceae</taxon>
        <taxon>Bipolaris</taxon>
    </lineage>
</organism>